<keyword evidence="2" id="KW-1185">Reference proteome</keyword>
<evidence type="ECO:0000313" key="1">
    <source>
        <dbReference type="EMBL" id="TDP89908.1"/>
    </source>
</evidence>
<dbReference type="AlphaFoldDB" id="A0A4V3CXE2"/>
<organism evidence="1 2">
    <name type="scientific">Labedaea rhizosphaerae</name>
    <dbReference type="NCBI Taxonomy" id="598644"/>
    <lineage>
        <taxon>Bacteria</taxon>
        <taxon>Bacillati</taxon>
        <taxon>Actinomycetota</taxon>
        <taxon>Actinomycetes</taxon>
        <taxon>Pseudonocardiales</taxon>
        <taxon>Pseudonocardiaceae</taxon>
        <taxon>Labedaea</taxon>
    </lineage>
</organism>
<reference evidence="1 2" key="1">
    <citation type="submission" date="2019-03" db="EMBL/GenBank/DDBJ databases">
        <title>Genomic Encyclopedia of Type Strains, Phase IV (KMG-IV): sequencing the most valuable type-strain genomes for metagenomic binning, comparative biology and taxonomic classification.</title>
        <authorList>
            <person name="Goeker M."/>
        </authorList>
    </citation>
    <scope>NUCLEOTIDE SEQUENCE [LARGE SCALE GENOMIC DNA]</scope>
    <source>
        <strain evidence="1 2">DSM 45361</strain>
    </source>
</reference>
<name>A0A4V3CXE2_LABRH</name>
<sequence>MTAVQGFRELVRVHTQWRIVRLIPVSAVGHDFAVLKDGEVRKLPEGRYEPANVEAVLSAVVPDILRQVEASLDQATRERILAEAQRRMSMGPREAVRSLSKFLAERAGRALAAAMGGGVLGEVGMALFLDSRAQPDTGYATAMANLSAADRRAEEVVRARRQVMRELEHQVVRLETALPASRLNGGF</sequence>
<dbReference type="EMBL" id="SNXZ01000011">
    <property type="protein sequence ID" value="TDP89908.1"/>
    <property type="molecule type" value="Genomic_DNA"/>
</dbReference>
<accession>A0A4V3CXE2</accession>
<comment type="caution">
    <text evidence="1">The sequence shown here is derived from an EMBL/GenBank/DDBJ whole genome shotgun (WGS) entry which is preliminary data.</text>
</comment>
<protein>
    <submittedName>
        <fullName evidence="1">Uncharacterized protein</fullName>
    </submittedName>
</protein>
<dbReference type="Proteomes" id="UP000295444">
    <property type="component" value="Unassembled WGS sequence"/>
</dbReference>
<evidence type="ECO:0000313" key="2">
    <source>
        <dbReference type="Proteomes" id="UP000295444"/>
    </source>
</evidence>
<gene>
    <name evidence="1" type="ORF">EV186_11134</name>
</gene>
<proteinExistence type="predicted"/>